<dbReference type="Proteomes" id="UP000799428">
    <property type="component" value="Unassembled WGS sequence"/>
</dbReference>
<dbReference type="AlphaFoldDB" id="A0A6G1JQT5"/>
<dbReference type="EMBL" id="MU005790">
    <property type="protein sequence ID" value="KAF2702994.1"/>
    <property type="molecule type" value="Genomic_DNA"/>
</dbReference>
<protein>
    <submittedName>
        <fullName evidence="2">Uncharacterized protein</fullName>
    </submittedName>
</protein>
<organism evidence="2 3">
    <name type="scientific">Pleomassaria siparia CBS 279.74</name>
    <dbReference type="NCBI Taxonomy" id="1314801"/>
    <lineage>
        <taxon>Eukaryota</taxon>
        <taxon>Fungi</taxon>
        <taxon>Dikarya</taxon>
        <taxon>Ascomycota</taxon>
        <taxon>Pezizomycotina</taxon>
        <taxon>Dothideomycetes</taxon>
        <taxon>Pleosporomycetidae</taxon>
        <taxon>Pleosporales</taxon>
        <taxon>Pleomassariaceae</taxon>
        <taxon>Pleomassaria</taxon>
    </lineage>
</organism>
<evidence type="ECO:0000313" key="2">
    <source>
        <dbReference type="EMBL" id="KAF2702994.1"/>
    </source>
</evidence>
<sequence length="127" mass="14067">MPHDSTADRDRARALSLQKKEPPPHFHFHSTFNRSNVPSLQVLAIIYNANPGNIINQFPVALAHLGERQPEAISLTTANFGFTTNASWRQPTTQTGRRNQGLPVCSFCLGFFLFLEMDLSVGVAKSS</sequence>
<accession>A0A6G1JQT5</accession>
<evidence type="ECO:0000313" key="3">
    <source>
        <dbReference type="Proteomes" id="UP000799428"/>
    </source>
</evidence>
<feature type="compositionally biased region" description="Basic and acidic residues" evidence="1">
    <location>
        <begin position="1"/>
        <end position="24"/>
    </location>
</feature>
<reference evidence="2" key="1">
    <citation type="journal article" date="2020" name="Stud. Mycol.">
        <title>101 Dothideomycetes genomes: a test case for predicting lifestyles and emergence of pathogens.</title>
        <authorList>
            <person name="Haridas S."/>
            <person name="Albert R."/>
            <person name="Binder M."/>
            <person name="Bloem J."/>
            <person name="Labutti K."/>
            <person name="Salamov A."/>
            <person name="Andreopoulos B."/>
            <person name="Baker S."/>
            <person name="Barry K."/>
            <person name="Bills G."/>
            <person name="Bluhm B."/>
            <person name="Cannon C."/>
            <person name="Castanera R."/>
            <person name="Culley D."/>
            <person name="Daum C."/>
            <person name="Ezra D."/>
            <person name="Gonzalez J."/>
            <person name="Henrissat B."/>
            <person name="Kuo A."/>
            <person name="Liang C."/>
            <person name="Lipzen A."/>
            <person name="Lutzoni F."/>
            <person name="Magnuson J."/>
            <person name="Mondo S."/>
            <person name="Nolan M."/>
            <person name="Ohm R."/>
            <person name="Pangilinan J."/>
            <person name="Park H.-J."/>
            <person name="Ramirez L."/>
            <person name="Alfaro M."/>
            <person name="Sun H."/>
            <person name="Tritt A."/>
            <person name="Yoshinaga Y."/>
            <person name="Zwiers L.-H."/>
            <person name="Turgeon B."/>
            <person name="Goodwin S."/>
            <person name="Spatafora J."/>
            <person name="Crous P."/>
            <person name="Grigoriev I."/>
        </authorList>
    </citation>
    <scope>NUCLEOTIDE SEQUENCE</scope>
    <source>
        <strain evidence="2">CBS 279.74</strain>
    </source>
</reference>
<name>A0A6G1JQT5_9PLEO</name>
<gene>
    <name evidence="2" type="ORF">K504DRAFT_186394</name>
</gene>
<keyword evidence="3" id="KW-1185">Reference proteome</keyword>
<proteinExistence type="predicted"/>
<feature type="region of interest" description="Disordered" evidence="1">
    <location>
        <begin position="1"/>
        <end position="30"/>
    </location>
</feature>
<evidence type="ECO:0000256" key="1">
    <source>
        <dbReference type="SAM" id="MobiDB-lite"/>
    </source>
</evidence>